<dbReference type="InterPro" id="IPR001841">
    <property type="entry name" value="Znf_RING"/>
</dbReference>
<keyword evidence="14" id="KW-1185">Reference proteome</keyword>
<dbReference type="SUPFAM" id="SSF52540">
    <property type="entry name" value="P-loop containing nucleoside triphosphate hydrolases"/>
    <property type="match status" value="2"/>
</dbReference>
<dbReference type="STRING" id="78410.A0A0P7BLE5"/>
<evidence type="ECO:0000256" key="2">
    <source>
        <dbReference type="ARBA" id="ARBA00022741"/>
    </source>
</evidence>
<keyword evidence="2" id="KW-0547">Nucleotide-binding</keyword>
<dbReference type="InterPro" id="IPR027417">
    <property type="entry name" value="P-loop_NTPase"/>
</dbReference>
<dbReference type="InterPro" id="IPR014001">
    <property type="entry name" value="Helicase_ATP-bd"/>
</dbReference>
<dbReference type="Proteomes" id="UP000050424">
    <property type="component" value="Unassembled WGS sequence"/>
</dbReference>
<evidence type="ECO:0000256" key="5">
    <source>
        <dbReference type="ARBA" id="ARBA00022833"/>
    </source>
</evidence>
<reference evidence="13 14" key="1">
    <citation type="submission" date="2015-09" db="EMBL/GenBank/DDBJ databases">
        <title>Draft genome of a European isolate of the apple canker pathogen Neonectria ditissima.</title>
        <authorList>
            <person name="Gomez-Cortecero A."/>
            <person name="Harrison R.J."/>
            <person name="Armitage A.D."/>
        </authorList>
    </citation>
    <scope>NUCLEOTIDE SEQUENCE [LARGE SCALE GENOMIC DNA]</scope>
    <source>
        <strain evidence="13 14">R09/05</strain>
    </source>
</reference>
<evidence type="ECO:0000256" key="4">
    <source>
        <dbReference type="ARBA" id="ARBA00022801"/>
    </source>
</evidence>
<dbReference type="SMART" id="SM00487">
    <property type="entry name" value="DEXDc"/>
    <property type="match status" value="1"/>
</dbReference>
<name>A0A0P7BLE5_9HYPO</name>
<gene>
    <name evidence="13" type="ORF">AK830_g425</name>
</gene>
<dbReference type="PANTHER" id="PTHR45626:SF52">
    <property type="entry name" value="SINGLE-STRANDED DNA-DEPENDENT ATPASE (EUROFUNG)"/>
    <property type="match status" value="1"/>
</dbReference>
<dbReference type="Pfam" id="PF00176">
    <property type="entry name" value="SNF2-rel_dom"/>
    <property type="match status" value="2"/>
</dbReference>
<evidence type="ECO:0000259" key="10">
    <source>
        <dbReference type="PROSITE" id="PS50089"/>
    </source>
</evidence>
<organism evidence="13 14">
    <name type="scientific">Neonectria ditissima</name>
    <dbReference type="NCBI Taxonomy" id="78410"/>
    <lineage>
        <taxon>Eukaryota</taxon>
        <taxon>Fungi</taxon>
        <taxon>Dikarya</taxon>
        <taxon>Ascomycota</taxon>
        <taxon>Pezizomycotina</taxon>
        <taxon>Sordariomycetes</taxon>
        <taxon>Hypocreomycetidae</taxon>
        <taxon>Hypocreales</taxon>
        <taxon>Nectriaceae</taxon>
        <taxon>Neonectria</taxon>
    </lineage>
</organism>
<dbReference type="InterPro" id="IPR000330">
    <property type="entry name" value="SNF2_N"/>
</dbReference>
<dbReference type="InterPro" id="IPR049730">
    <property type="entry name" value="SNF2/RAD54-like_C"/>
</dbReference>
<dbReference type="Pfam" id="PF00271">
    <property type="entry name" value="Helicase_C"/>
    <property type="match status" value="1"/>
</dbReference>
<dbReference type="CDD" id="cd18008">
    <property type="entry name" value="DEXDc_SHPRH-like"/>
    <property type="match status" value="1"/>
</dbReference>
<feature type="region of interest" description="Disordered" evidence="9">
    <location>
        <begin position="980"/>
        <end position="1067"/>
    </location>
</feature>
<keyword evidence="6" id="KW-0067">ATP-binding</keyword>
<dbReference type="GO" id="GO:0005524">
    <property type="term" value="F:ATP binding"/>
    <property type="evidence" value="ECO:0007669"/>
    <property type="project" value="UniProtKB-KW"/>
</dbReference>
<dbReference type="Gene3D" id="3.40.50.300">
    <property type="entry name" value="P-loop containing nucleotide triphosphate hydrolases"/>
    <property type="match status" value="1"/>
</dbReference>
<feature type="compositionally biased region" description="Basic and acidic residues" evidence="9">
    <location>
        <begin position="999"/>
        <end position="1010"/>
    </location>
</feature>
<evidence type="ECO:0000256" key="3">
    <source>
        <dbReference type="ARBA" id="ARBA00022771"/>
    </source>
</evidence>
<evidence type="ECO:0000259" key="12">
    <source>
        <dbReference type="PROSITE" id="PS51194"/>
    </source>
</evidence>
<dbReference type="SUPFAM" id="SSF57850">
    <property type="entry name" value="RING/U-box"/>
    <property type="match status" value="1"/>
</dbReference>
<comment type="caution">
    <text evidence="13">The sequence shown here is derived from an EMBL/GenBank/DDBJ whole genome shotgun (WGS) entry which is preliminary data.</text>
</comment>
<dbReference type="CDD" id="cd18793">
    <property type="entry name" value="SF2_C_SNF"/>
    <property type="match status" value="1"/>
</dbReference>
<dbReference type="GO" id="GO:0008094">
    <property type="term" value="F:ATP-dependent activity, acting on DNA"/>
    <property type="evidence" value="ECO:0007669"/>
    <property type="project" value="TreeGrafter"/>
</dbReference>
<dbReference type="InterPro" id="IPR050628">
    <property type="entry name" value="SNF2_RAD54_helicase_TF"/>
</dbReference>
<dbReference type="PANTHER" id="PTHR45626">
    <property type="entry name" value="TRANSCRIPTION TERMINATION FACTOR 2-RELATED"/>
    <property type="match status" value="1"/>
</dbReference>
<dbReference type="PROSITE" id="PS51194">
    <property type="entry name" value="HELICASE_CTER"/>
    <property type="match status" value="1"/>
</dbReference>
<dbReference type="GO" id="GO:0008270">
    <property type="term" value="F:zinc ion binding"/>
    <property type="evidence" value="ECO:0007669"/>
    <property type="project" value="UniProtKB-KW"/>
</dbReference>
<dbReference type="SMART" id="SM00490">
    <property type="entry name" value="HELICc"/>
    <property type="match status" value="1"/>
</dbReference>
<evidence type="ECO:0000256" key="8">
    <source>
        <dbReference type="SAM" id="Coils"/>
    </source>
</evidence>
<dbReference type="GO" id="GO:0005634">
    <property type="term" value="C:nucleus"/>
    <property type="evidence" value="ECO:0007669"/>
    <property type="project" value="TreeGrafter"/>
</dbReference>
<feature type="domain" description="Helicase C-terminal" evidence="12">
    <location>
        <begin position="831"/>
        <end position="995"/>
    </location>
</feature>
<evidence type="ECO:0000256" key="9">
    <source>
        <dbReference type="SAM" id="MobiDB-lite"/>
    </source>
</evidence>
<dbReference type="PROSITE" id="PS00518">
    <property type="entry name" value="ZF_RING_1"/>
    <property type="match status" value="1"/>
</dbReference>
<keyword evidence="1" id="KW-0479">Metal-binding</keyword>
<keyword evidence="3 7" id="KW-0863">Zinc-finger</keyword>
<feature type="coiled-coil region" evidence="8">
    <location>
        <begin position="284"/>
        <end position="311"/>
    </location>
</feature>
<dbReference type="PROSITE" id="PS51192">
    <property type="entry name" value="HELICASE_ATP_BIND_1"/>
    <property type="match status" value="1"/>
</dbReference>
<dbReference type="EMBL" id="LKCW01000003">
    <property type="protein sequence ID" value="KPM46104.1"/>
    <property type="molecule type" value="Genomic_DNA"/>
</dbReference>
<dbReference type="PROSITE" id="PS50089">
    <property type="entry name" value="ZF_RING_2"/>
    <property type="match status" value="1"/>
</dbReference>
<evidence type="ECO:0000256" key="7">
    <source>
        <dbReference type="PROSITE-ProRule" id="PRU00175"/>
    </source>
</evidence>
<protein>
    <submittedName>
        <fullName evidence="13">Uncharacterized protein</fullName>
    </submittedName>
</protein>
<evidence type="ECO:0000256" key="1">
    <source>
        <dbReference type="ARBA" id="ARBA00022723"/>
    </source>
</evidence>
<evidence type="ECO:0000256" key="6">
    <source>
        <dbReference type="ARBA" id="ARBA00022840"/>
    </source>
</evidence>
<dbReference type="GO" id="GO:0016787">
    <property type="term" value="F:hydrolase activity"/>
    <property type="evidence" value="ECO:0007669"/>
    <property type="project" value="UniProtKB-KW"/>
</dbReference>
<dbReference type="InterPro" id="IPR038718">
    <property type="entry name" value="SNF2-like_sf"/>
</dbReference>
<dbReference type="OrthoDB" id="448448at2759"/>
<sequence length="1343" mass="150885">MMFLSDILNQEPSPQGVNYDVSYSPLVDSFPSESLDSLLLENLFGQLMPENPTDGVPTQSSSTGTTVFNNPMVDIQPELANWARTFVDPNANYTGSQDQASGQDQYRFGHSMDMSSTSFTPEQNPALPLGDSPEADTKVCYGMIHKVDVKLVGNMSSLLAQLSQRDIQTFTLTPKTDHVLLLLPDGTKFGHPRGDITKVLSSLLGSDSFEFEAVALSRIICRKISKVEKAGDAIVQVDINIYGPSSQGTRIGEILTKDKVWLQRPDYYNKQFLYVNPHVIRFPELEGSARLEELENEAAGLERRTNTDVMQLVAEVQQSTHRAEGLERVTGDGRLKTELLDHQERGLGFMLQRESGEIPDEYRLWERTVVEDNEIFVHRITKKRESLRPDEKGGGVLADEMGMGKTLSILALVIKTIGDSHAWAEQSMSEEVTHSEIQHYAHSTLIIVPSACKDATPAVLKRFELDADMEAVIINSWVSEINIHLGDAVKVIKYHGEGRERDVKALSRADIVLTTYKTLATDYFSKKLPSTIHSMGWFRIVLDEGHNIRRPATTFHRACAAVTARSRWCLTGTPIQNKLEDIGSLFVFLRADEFESMASFRRYLVFPFEQQDPVAKERLVMLYDSLVLRRTKEILHLPGQEERIQKLELSPSELHQYTKTTEILNRYIRQQVGEHEMKSKFGLFQAHLQLRILCNHGTHQKLFAWKKKSRSAIDEKEAFLAELGLNAERMCAGCGQPRPIINSNNARNDFVENCAHIFCRDCLDCLDDSQDAAGLLQHCPLCAVSHKVLRNAATRPRTAGHIDEQGDVIMEDADNGNARDGHFVARGYSTKMTALVKDVKESLDELVMGEDGRSRKTKSIIFSCWTRTLDLVEVYLKREKIEFLRVDGECLMSKRQRILDQFSRPNGPQIMLMTTGTGAFGLNLTAANRIFILELQWNPSVENQAIARAIRLRQSDKVIVTRYMMMGTVEQHFLVDVGNMTSSRSSSPDAEGKGAATTGEKHQIKHDSPGKKRTKTEEEEPAKKSRSDSEEKPDEKSDAEGDESTKQPKEKKNVKEDDAIKPSEESNVPSNVLEKGIVYFFIRGRVNIDEPEGVDDIARSFMILRSIPTDARLGEGPIGDSGHSRLLALPKKTFPKDPKDKFMTFVDMSKASYQDLKDDFLASSKYDTKTVGTRHTPQATPIAEGVYAITTTGRESHLAYILTLPQDLDEVQKKLGLKKQGSFVLSTKNPKYPGPANARLPESPDFPEDVLDEFRDLRWMPSKPAHLNYVNAQILLIGEDSGIDKATENQDEEDKGKDTKEVLEDLEEDDLKRMQHLEGDDAASIFADLHVRAKDYPALQLTF</sequence>
<dbReference type="InterPro" id="IPR017907">
    <property type="entry name" value="Znf_RING_CS"/>
</dbReference>
<evidence type="ECO:0000313" key="14">
    <source>
        <dbReference type="Proteomes" id="UP000050424"/>
    </source>
</evidence>
<dbReference type="InterPro" id="IPR001650">
    <property type="entry name" value="Helicase_C-like"/>
</dbReference>
<keyword evidence="8" id="KW-0175">Coiled coil</keyword>
<evidence type="ECO:0000259" key="11">
    <source>
        <dbReference type="PROSITE" id="PS51192"/>
    </source>
</evidence>
<dbReference type="Gene3D" id="3.40.50.10810">
    <property type="entry name" value="Tandem AAA-ATPase domain"/>
    <property type="match status" value="1"/>
</dbReference>
<accession>A0A0P7BLE5</accession>
<proteinExistence type="predicted"/>
<dbReference type="GO" id="GO:0006281">
    <property type="term" value="P:DNA repair"/>
    <property type="evidence" value="ECO:0007669"/>
    <property type="project" value="TreeGrafter"/>
</dbReference>
<keyword evidence="5" id="KW-0862">Zinc</keyword>
<evidence type="ECO:0000313" key="13">
    <source>
        <dbReference type="EMBL" id="KPM46104.1"/>
    </source>
</evidence>
<feature type="compositionally biased region" description="Basic and acidic residues" evidence="9">
    <location>
        <begin position="1021"/>
        <end position="1064"/>
    </location>
</feature>
<feature type="domain" description="Helicase ATP-binding" evidence="11">
    <location>
        <begin position="386"/>
        <end position="592"/>
    </location>
</feature>
<feature type="domain" description="RING-type" evidence="10">
    <location>
        <begin position="731"/>
        <end position="782"/>
    </location>
</feature>
<keyword evidence="4" id="KW-0378">Hydrolase</keyword>